<dbReference type="STRING" id="418985.A0A1V9XUR6"/>
<dbReference type="EMBL" id="MNPL01003871">
    <property type="protein sequence ID" value="OQR77173.1"/>
    <property type="molecule type" value="Genomic_DNA"/>
</dbReference>
<dbReference type="AlphaFoldDB" id="A0A1V9XUR6"/>
<dbReference type="OrthoDB" id="1845386at2759"/>
<feature type="non-terminal residue" evidence="2">
    <location>
        <position position="212"/>
    </location>
</feature>
<sequence length="212" mass="23565">MTSLLEQYEAQVSEPGPRNQYPIANPTLPQNSVVRLMQSEPDTPMFKKMKIEFNPKESLTHLVVCNEILVIGMVDKSLLKVSLKNPDEPEPISLASQLTGALSHYRMHRVFLDPLGNHLVVSVSDSSVTQGENFYIYLGGSNGNKRIIQKILRNHLITAAAFNPDNQQNTTTGPILLATSSGLVFETELSAPTDNDWRFSSKSTSSEKYCKQ</sequence>
<keyword evidence="3" id="KW-1185">Reference proteome</keyword>
<protein>
    <submittedName>
        <fullName evidence="2">Vacuolar protein sorting-associated protein 18-like</fullName>
    </submittedName>
</protein>
<accession>A0A1V9XUR6</accession>
<proteinExistence type="predicted"/>
<dbReference type="Pfam" id="PF05131">
    <property type="entry name" value="Pep3_Vps18"/>
    <property type="match status" value="1"/>
</dbReference>
<gene>
    <name evidence="2" type="ORF">BIW11_07284</name>
</gene>
<feature type="domain" description="Pep3/Vps18 beta-propeller" evidence="1">
    <location>
        <begin position="44"/>
        <end position="211"/>
    </location>
</feature>
<comment type="caution">
    <text evidence="2">The sequence shown here is derived from an EMBL/GenBank/DDBJ whole genome shotgun (WGS) entry which is preliminary data.</text>
</comment>
<name>A0A1V9XUR6_9ACAR</name>
<evidence type="ECO:0000259" key="1">
    <source>
        <dbReference type="Pfam" id="PF05131"/>
    </source>
</evidence>
<organism evidence="2 3">
    <name type="scientific">Tropilaelaps mercedesae</name>
    <dbReference type="NCBI Taxonomy" id="418985"/>
    <lineage>
        <taxon>Eukaryota</taxon>
        <taxon>Metazoa</taxon>
        <taxon>Ecdysozoa</taxon>
        <taxon>Arthropoda</taxon>
        <taxon>Chelicerata</taxon>
        <taxon>Arachnida</taxon>
        <taxon>Acari</taxon>
        <taxon>Parasitiformes</taxon>
        <taxon>Mesostigmata</taxon>
        <taxon>Gamasina</taxon>
        <taxon>Dermanyssoidea</taxon>
        <taxon>Laelapidae</taxon>
        <taxon>Tropilaelaps</taxon>
    </lineage>
</organism>
<evidence type="ECO:0000313" key="2">
    <source>
        <dbReference type="EMBL" id="OQR77173.1"/>
    </source>
</evidence>
<dbReference type="Proteomes" id="UP000192247">
    <property type="component" value="Unassembled WGS sequence"/>
</dbReference>
<dbReference type="SUPFAM" id="SSF101908">
    <property type="entry name" value="Putative isomerase YbhE"/>
    <property type="match status" value="1"/>
</dbReference>
<dbReference type="InParanoid" id="A0A1V9XUR6"/>
<evidence type="ECO:0000313" key="3">
    <source>
        <dbReference type="Proteomes" id="UP000192247"/>
    </source>
</evidence>
<dbReference type="InterPro" id="IPR007810">
    <property type="entry name" value="Pep3/Vps18_beta-prop"/>
</dbReference>
<reference evidence="2 3" key="1">
    <citation type="journal article" date="2017" name="Gigascience">
        <title>Draft genome of the honey bee ectoparasitic mite, Tropilaelaps mercedesae, is shaped by the parasitic life history.</title>
        <authorList>
            <person name="Dong X."/>
            <person name="Armstrong S.D."/>
            <person name="Xia D."/>
            <person name="Makepeace B.L."/>
            <person name="Darby A.C."/>
            <person name="Kadowaki T."/>
        </authorList>
    </citation>
    <scope>NUCLEOTIDE SEQUENCE [LARGE SCALE GENOMIC DNA]</scope>
    <source>
        <strain evidence="2">Wuxi-XJTLU</strain>
    </source>
</reference>